<evidence type="ECO:0000313" key="4">
    <source>
        <dbReference type="Proteomes" id="UP000483004"/>
    </source>
</evidence>
<reference evidence="3 4" key="1">
    <citation type="submission" date="2019-09" db="EMBL/GenBank/DDBJ databases">
        <title>Actinomadura physcomitrii sp. nov., a novel actinomycete isolated from moss [Physcomitrium sphaericum (Ludw) Fuernr].</title>
        <authorList>
            <person name="Liu C."/>
            <person name="Zhuang X."/>
        </authorList>
    </citation>
    <scope>NUCLEOTIDE SEQUENCE [LARGE SCALE GENOMIC DNA]</scope>
    <source>
        <strain evidence="3 4">CYP1-1B</strain>
    </source>
</reference>
<comment type="caution">
    <text evidence="3">The sequence shown here is derived from an EMBL/GenBank/DDBJ whole genome shotgun (WGS) entry which is preliminary data.</text>
</comment>
<dbReference type="GO" id="GO:0003677">
    <property type="term" value="F:DNA binding"/>
    <property type="evidence" value="ECO:0007669"/>
    <property type="project" value="InterPro"/>
</dbReference>
<name>A0A6L3VR98_9ACTN</name>
<dbReference type="SMART" id="SM00530">
    <property type="entry name" value="HTH_XRE"/>
    <property type="match status" value="1"/>
</dbReference>
<accession>A0A6L3VR98</accession>
<evidence type="ECO:0000259" key="2">
    <source>
        <dbReference type="SMART" id="SM00530"/>
    </source>
</evidence>
<dbReference type="InterPro" id="IPR043917">
    <property type="entry name" value="DUF5753"/>
</dbReference>
<protein>
    <submittedName>
        <fullName evidence="3">Helix-turn-helix domain-containing protein</fullName>
    </submittedName>
</protein>
<feature type="domain" description="HTH cro/C1-type" evidence="2">
    <location>
        <begin position="48"/>
        <end position="103"/>
    </location>
</feature>
<dbReference type="SUPFAM" id="SSF47413">
    <property type="entry name" value="lambda repressor-like DNA-binding domains"/>
    <property type="match status" value="1"/>
</dbReference>
<dbReference type="Pfam" id="PF19054">
    <property type="entry name" value="DUF5753"/>
    <property type="match status" value="1"/>
</dbReference>
<sequence length="318" mass="35091">MHLPLLSRQQHPHPRGAALSAGQEPRSAGPGNGAVRGPAARRMLVGARLRGLRERSGLSRDEAGYAIRGSASKISRIELGRTSFARRDVADLLTLYGLPAGAEREELLRLAQEANERAWWHRYGELIPAWTHRFLDLEETAHEVRAYEPCQIPELLQTEEYTRACLAIRDGIREGDRRIEIDERAAVRRLRRRRFADGPGRTLAAVIDEAALRRYVGGPELIRGQLGHLAALADTGRVELRIIPVRGRPLPLAHGFTILGFAGRALPDVVYVEYLTTALYLDKPADVAAYAAAWDRLSAAALPPDAGRDLLAGLLKLL</sequence>
<dbReference type="Pfam" id="PF13560">
    <property type="entry name" value="HTH_31"/>
    <property type="match status" value="1"/>
</dbReference>
<organism evidence="3 4">
    <name type="scientific">Actinomadura montaniterrae</name>
    <dbReference type="NCBI Taxonomy" id="1803903"/>
    <lineage>
        <taxon>Bacteria</taxon>
        <taxon>Bacillati</taxon>
        <taxon>Actinomycetota</taxon>
        <taxon>Actinomycetes</taxon>
        <taxon>Streptosporangiales</taxon>
        <taxon>Thermomonosporaceae</taxon>
        <taxon>Actinomadura</taxon>
    </lineage>
</organism>
<keyword evidence="4" id="KW-1185">Reference proteome</keyword>
<dbReference type="Gene3D" id="1.10.260.40">
    <property type="entry name" value="lambda repressor-like DNA-binding domains"/>
    <property type="match status" value="1"/>
</dbReference>
<gene>
    <name evidence="3" type="ORF">F9B16_25120</name>
</gene>
<dbReference type="CDD" id="cd00093">
    <property type="entry name" value="HTH_XRE"/>
    <property type="match status" value="1"/>
</dbReference>
<dbReference type="AlphaFoldDB" id="A0A6L3VR98"/>
<dbReference type="InterPro" id="IPR001387">
    <property type="entry name" value="Cro/C1-type_HTH"/>
</dbReference>
<dbReference type="EMBL" id="WBMR01000079">
    <property type="protein sequence ID" value="KAB2376493.1"/>
    <property type="molecule type" value="Genomic_DNA"/>
</dbReference>
<dbReference type="InterPro" id="IPR010982">
    <property type="entry name" value="Lambda_DNA-bd_dom_sf"/>
</dbReference>
<feature type="region of interest" description="Disordered" evidence="1">
    <location>
        <begin position="1"/>
        <end position="37"/>
    </location>
</feature>
<evidence type="ECO:0000313" key="3">
    <source>
        <dbReference type="EMBL" id="KAB2376493.1"/>
    </source>
</evidence>
<evidence type="ECO:0000256" key="1">
    <source>
        <dbReference type="SAM" id="MobiDB-lite"/>
    </source>
</evidence>
<proteinExistence type="predicted"/>
<dbReference type="OrthoDB" id="3470402at2"/>
<dbReference type="Proteomes" id="UP000483004">
    <property type="component" value="Unassembled WGS sequence"/>
</dbReference>